<keyword evidence="4 10" id="KW-0808">Transferase</keyword>
<feature type="transmembrane region" description="Helical" evidence="8">
    <location>
        <begin position="425"/>
        <end position="447"/>
    </location>
</feature>
<feature type="transmembrane region" description="Helical" evidence="8">
    <location>
        <begin position="399"/>
        <end position="418"/>
    </location>
</feature>
<dbReference type="EMBL" id="MRCE01000030">
    <property type="protein sequence ID" value="OKH33342.1"/>
    <property type="molecule type" value="Genomic_DNA"/>
</dbReference>
<feature type="transmembrane region" description="Helical" evidence="8">
    <location>
        <begin position="337"/>
        <end position="358"/>
    </location>
</feature>
<evidence type="ECO:0000313" key="10">
    <source>
        <dbReference type="EMBL" id="OKH33342.1"/>
    </source>
</evidence>
<evidence type="ECO:0000256" key="2">
    <source>
        <dbReference type="ARBA" id="ARBA00022475"/>
    </source>
</evidence>
<gene>
    <name evidence="10" type="ORF">NIES2119_23370</name>
</gene>
<feature type="transmembrane region" description="Helical" evidence="8">
    <location>
        <begin position="157"/>
        <end position="175"/>
    </location>
</feature>
<organism evidence="10 11">
    <name type="scientific">[Phormidium ambiguum] IAM M-71</name>
    <dbReference type="NCBI Taxonomy" id="454136"/>
    <lineage>
        <taxon>Bacteria</taxon>
        <taxon>Bacillati</taxon>
        <taxon>Cyanobacteriota</taxon>
        <taxon>Cyanophyceae</taxon>
        <taxon>Oscillatoriophycideae</taxon>
        <taxon>Aerosakkonematales</taxon>
        <taxon>Aerosakkonemataceae</taxon>
        <taxon>Floridanema</taxon>
    </lineage>
</organism>
<dbReference type="RefSeq" id="WP_073595910.1">
    <property type="nucleotide sequence ID" value="NZ_MRCE01000030.1"/>
</dbReference>
<dbReference type="GO" id="GO:0016763">
    <property type="term" value="F:pentosyltransferase activity"/>
    <property type="evidence" value="ECO:0007669"/>
    <property type="project" value="TreeGrafter"/>
</dbReference>
<evidence type="ECO:0000256" key="8">
    <source>
        <dbReference type="SAM" id="Phobius"/>
    </source>
</evidence>
<keyword evidence="2" id="KW-1003">Cell membrane</keyword>
<keyword evidence="5 8" id="KW-0812">Transmembrane</keyword>
<evidence type="ECO:0000256" key="6">
    <source>
        <dbReference type="ARBA" id="ARBA00022989"/>
    </source>
</evidence>
<dbReference type="AlphaFoldDB" id="A0A1U7IA06"/>
<accession>A0A1U7IA06</accession>
<feature type="transmembrane region" description="Helical" evidence="8">
    <location>
        <begin position="313"/>
        <end position="331"/>
    </location>
</feature>
<dbReference type="Pfam" id="PF13231">
    <property type="entry name" value="PMT_2"/>
    <property type="match status" value="1"/>
</dbReference>
<dbReference type="InterPro" id="IPR038731">
    <property type="entry name" value="RgtA/B/C-like"/>
</dbReference>
<evidence type="ECO:0000256" key="3">
    <source>
        <dbReference type="ARBA" id="ARBA00022676"/>
    </source>
</evidence>
<name>A0A1U7IA06_9CYAN</name>
<evidence type="ECO:0000313" key="11">
    <source>
        <dbReference type="Proteomes" id="UP000185860"/>
    </source>
</evidence>
<dbReference type="GO" id="GO:0005886">
    <property type="term" value="C:plasma membrane"/>
    <property type="evidence" value="ECO:0007669"/>
    <property type="project" value="UniProtKB-SubCell"/>
</dbReference>
<dbReference type="PANTHER" id="PTHR33908">
    <property type="entry name" value="MANNOSYLTRANSFERASE YKCB-RELATED"/>
    <property type="match status" value="1"/>
</dbReference>
<dbReference type="GO" id="GO:0009103">
    <property type="term" value="P:lipopolysaccharide biosynthetic process"/>
    <property type="evidence" value="ECO:0007669"/>
    <property type="project" value="UniProtKB-ARBA"/>
</dbReference>
<feature type="transmembrane region" description="Helical" evidence="8">
    <location>
        <begin position="370"/>
        <end position="393"/>
    </location>
</feature>
<dbReference type="PANTHER" id="PTHR33908:SF3">
    <property type="entry name" value="UNDECAPRENYL PHOSPHATE-ALPHA-4-AMINO-4-DEOXY-L-ARABINOSE ARABINOSYL TRANSFERASE"/>
    <property type="match status" value="1"/>
</dbReference>
<feature type="transmembrane region" description="Helical" evidence="8">
    <location>
        <begin position="110"/>
        <end position="127"/>
    </location>
</feature>
<feature type="transmembrane region" description="Helical" evidence="8">
    <location>
        <begin position="187"/>
        <end position="212"/>
    </location>
</feature>
<dbReference type="STRING" id="454136.NIES2119_23370"/>
<dbReference type="Proteomes" id="UP000185860">
    <property type="component" value="Unassembled WGS sequence"/>
</dbReference>
<feature type="transmembrane region" description="Helical" evidence="8">
    <location>
        <begin position="21"/>
        <end position="40"/>
    </location>
</feature>
<dbReference type="GO" id="GO:0010041">
    <property type="term" value="P:response to iron(III) ion"/>
    <property type="evidence" value="ECO:0007669"/>
    <property type="project" value="TreeGrafter"/>
</dbReference>
<comment type="caution">
    <text evidence="10">The sequence shown here is derived from an EMBL/GenBank/DDBJ whole genome shotgun (WGS) entry which is preliminary data.</text>
</comment>
<evidence type="ECO:0000259" key="9">
    <source>
        <dbReference type="Pfam" id="PF13231"/>
    </source>
</evidence>
<evidence type="ECO:0000256" key="1">
    <source>
        <dbReference type="ARBA" id="ARBA00004651"/>
    </source>
</evidence>
<evidence type="ECO:0000256" key="5">
    <source>
        <dbReference type="ARBA" id="ARBA00022692"/>
    </source>
</evidence>
<comment type="subcellular location">
    <subcellularLocation>
        <location evidence="1">Cell membrane</location>
        <topology evidence="1">Multi-pass membrane protein</topology>
    </subcellularLocation>
</comment>
<evidence type="ECO:0000256" key="7">
    <source>
        <dbReference type="ARBA" id="ARBA00023136"/>
    </source>
</evidence>
<proteinExistence type="predicted"/>
<keyword evidence="6 8" id="KW-1133">Transmembrane helix</keyword>
<sequence>MYRKLFQLHQSKSPTYRTEILLDRLWVIGLLIAALTLYLANLGGLPLRDWDEGIVAQVAREIHNAPPGSLRWLYPTLAGEAYINKPPLVHILIASTYLIGGTINEWTTRLPGAILTAVSVPILYSIGREIFPRRLWAIFSALVYLTLLPVVRHGRLAMLDGAILCFFLFTIWCLLRCRRDLRYCLGVGIGLGLIALTKGFLSLLLGAIALAFIAWDTPRLLTSIYFWTGIIIGSLPATFWYAAQLLHPNPAYVEMFLNQGILNQSLKRIWDRVDNHAGPPWYYILEILKYNWPWLIFLPNGIILAWENRNLSWAKLILVWGGFYLFVISIMTTKLPWYVMPIYPALALLIGAQLAELWNWPRSKPFPRSWFIVSSILVIASWAGSIYFAIFAPQLETDLALTFTAIALTMTIAIVLMFKRDLQFIIILFWGSYLTLFLLMNSDNWVWELTEQYPVKPVAQMIQKSHVPPQQKIYTSYPNFRPSLNFYSERQIIPTNKETLEQIWQEQTSPYFLLKPSFPKEINLELVKIIGQVRIDTPQSEASWVLITKENSFVDS</sequence>
<keyword evidence="7 8" id="KW-0472">Membrane</keyword>
<evidence type="ECO:0000256" key="4">
    <source>
        <dbReference type="ARBA" id="ARBA00022679"/>
    </source>
</evidence>
<feature type="domain" description="Glycosyltransferase RgtA/B/C/D-like" evidence="9">
    <location>
        <begin position="84"/>
        <end position="233"/>
    </location>
</feature>
<keyword evidence="3" id="KW-0328">Glycosyltransferase</keyword>
<protein>
    <submittedName>
        <fullName evidence="10">Phospholipid carrier-dependent glycosyltransferase</fullName>
    </submittedName>
</protein>
<feature type="transmembrane region" description="Helical" evidence="8">
    <location>
        <begin position="134"/>
        <end position="151"/>
    </location>
</feature>
<feature type="transmembrane region" description="Helical" evidence="8">
    <location>
        <begin position="224"/>
        <end position="243"/>
    </location>
</feature>
<dbReference type="InterPro" id="IPR050297">
    <property type="entry name" value="LipidA_mod_glycosyltrf_83"/>
</dbReference>
<dbReference type="OrthoDB" id="9810951at2"/>
<reference evidence="10 11" key="1">
    <citation type="submission" date="2016-11" db="EMBL/GenBank/DDBJ databases">
        <title>Draft Genome Sequences of Nine Cyanobacterial Strains from Diverse Habitats.</title>
        <authorList>
            <person name="Zhu T."/>
            <person name="Hou S."/>
            <person name="Lu X."/>
            <person name="Hess W.R."/>
        </authorList>
    </citation>
    <scope>NUCLEOTIDE SEQUENCE [LARGE SCALE GENOMIC DNA]</scope>
    <source>
        <strain evidence="10 11">IAM M-71</strain>
    </source>
</reference>